<sequence>MPKNTPEFLFTNEGLFVNENVESIEWTWHNGQGLAFTPEPIEFEPGLAVTQAKINAIHNYNDHERQPMSSYNIQRNVCATLRILVKWAAGGSKNPPKVDPEDMASNPATSPFIVVKTYDWTSTGREKPREMRTWTVTTTRYVSLLSPEFDVDLPVSTIRLDLETANDKY</sequence>
<dbReference type="EMBL" id="JAAOAR010000677">
    <property type="protein sequence ID" value="KAF5575526.1"/>
    <property type="molecule type" value="Genomic_DNA"/>
</dbReference>
<evidence type="ECO:0000313" key="1">
    <source>
        <dbReference type="EMBL" id="KAF5575526.1"/>
    </source>
</evidence>
<accession>A0A8H5NQN7</accession>
<protein>
    <submittedName>
        <fullName evidence="1">Uncharacterized protein</fullName>
    </submittedName>
</protein>
<gene>
    <name evidence="1" type="ORF">FPANT_11302</name>
</gene>
<reference evidence="1 2" key="1">
    <citation type="submission" date="2020-05" db="EMBL/GenBank/DDBJ databases">
        <title>Identification and distribution of gene clusters putatively required for synthesis of sphingolipid metabolism inhibitors in phylogenetically diverse species of the filamentous fungus Fusarium.</title>
        <authorList>
            <person name="Kim H.-S."/>
            <person name="Busman M."/>
            <person name="Brown D.W."/>
            <person name="Divon H."/>
            <person name="Uhlig S."/>
            <person name="Proctor R.H."/>
        </authorList>
    </citation>
    <scope>NUCLEOTIDE SEQUENCE [LARGE SCALE GENOMIC DNA]</scope>
    <source>
        <strain evidence="1 2">NRRL 25211</strain>
    </source>
</reference>
<comment type="caution">
    <text evidence="1">The sequence shown here is derived from an EMBL/GenBank/DDBJ whole genome shotgun (WGS) entry which is preliminary data.</text>
</comment>
<organism evidence="1 2">
    <name type="scientific">Fusarium pseudoanthophilum</name>
    <dbReference type="NCBI Taxonomy" id="48495"/>
    <lineage>
        <taxon>Eukaryota</taxon>
        <taxon>Fungi</taxon>
        <taxon>Dikarya</taxon>
        <taxon>Ascomycota</taxon>
        <taxon>Pezizomycotina</taxon>
        <taxon>Sordariomycetes</taxon>
        <taxon>Hypocreomycetidae</taxon>
        <taxon>Hypocreales</taxon>
        <taxon>Nectriaceae</taxon>
        <taxon>Fusarium</taxon>
        <taxon>Fusarium fujikuroi species complex</taxon>
    </lineage>
</organism>
<dbReference type="AlphaFoldDB" id="A0A8H5NQN7"/>
<proteinExistence type="predicted"/>
<name>A0A8H5NQN7_9HYPO</name>
<evidence type="ECO:0000313" key="2">
    <source>
        <dbReference type="Proteomes" id="UP000544095"/>
    </source>
</evidence>
<keyword evidence="2" id="KW-1185">Reference proteome</keyword>
<dbReference type="Proteomes" id="UP000544095">
    <property type="component" value="Unassembled WGS sequence"/>
</dbReference>